<feature type="compositionally biased region" description="Basic and acidic residues" evidence="1">
    <location>
        <begin position="47"/>
        <end position="70"/>
    </location>
</feature>
<feature type="compositionally biased region" description="Basic and acidic residues" evidence="1">
    <location>
        <begin position="361"/>
        <end position="384"/>
    </location>
</feature>
<feature type="compositionally biased region" description="Basic and acidic residues" evidence="1">
    <location>
        <begin position="341"/>
        <end position="352"/>
    </location>
</feature>
<feature type="compositionally biased region" description="Basic and acidic residues" evidence="1">
    <location>
        <begin position="140"/>
        <end position="151"/>
    </location>
</feature>
<evidence type="ECO:0000256" key="1">
    <source>
        <dbReference type="SAM" id="MobiDB-lite"/>
    </source>
</evidence>
<feature type="compositionally biased region" description="Basic and acidic residues" evidence="1">
    <location>
        <begin position="528"/>
        <end position="544"/>
    </location>
</feature>
<protein>
    <submittedName>
        <fullName evidence="2">Uncharacterized protein</fullName>
    </submittedName>
</protein>
<comment type="caution">
    <text evidence="2">The sequence shown here is derived from an EMBL/GenBank/DDBJ whole genome shotgun (WGS) entry which is preliminary data.</text>
</comment>
<reference evidence="2" key="1">
    <citation type="journal article" date="2019" name="bioRxiv">
        <title>The Genome of the Zebra Mussel, Dreissena polymorpha: A Resource for Invasive Species Research.</title>
        <authorList>
            <person name="McCartney M.A."/>
            <person name="Auch B."/>
            <person name="Kono T."/>
            <person name="Mallez S."/>
            <person name="Zhang Y."/>
            <person name="Obille A."/>
            <person name="Becker A."/>
            <person name="Abrahante J.E."/>
            <person name="Garbe J."/>
            <person name="Badalamenti J.P."/>
            <person name="Herman A."/>
            <person name="Mangelson H."/>
            <person name="Liachko I."/>
            <person name="Sullivan S."/>
            <person name="Sone E.D."/>
            <person name="Koren S."/>
            <person name="Silverstein K.A.T."/>
            <person name="Beckman K.B."/>
            <person name="Gohl D.M."/>
        </authorList>
    </citation>
    <scope>NUCLEOTIDE SEQUENCE</scope>
    <source>
        <strain evidence="2">Duluth1</strain>
        <tissue evidence="2">Whole animal</tissue>
    </source>
</reference>
<feature type="compositionally biased region" description="Basic and acidic residues" evidence="1">
    <location>
        <begin position="434"/>
        <end position="449"/>
    </location>
</feature>
<evidence type="ECO:0000313" key="2">
    <source>
        <dbReference type="EMBL" id="KAH3831544.1"/>
    </source>
</evidence>
<organism evidence="2 3">
    <name type="scientific">Dreissena polymorpha</name>
    <name type="common">Zebra mussel</name>
    <name type="synonym">Mytilus polymorpha</name>
    <dbReference type="NCBI Taxonomy" id="45954"/>
    <lineage>
        <taxon>Eukaryota</taxon>
        <taxon>Metazoa</taxon>
        <taxon>Spiralia</taxon>
        <taxon>Lophotrochozoa</taxon>
        <taxon>Mollusca</taxon>
        <taxon>Bivalvia</taxon>
        <taxon>Autobranchia</taxon>
        <taxon>Heteroconchia</taxon>
        <taxon>Euheterodonta</taxon>
        <taxon>Imparidentia</taxon>
        <taxon>Neoheterodontei</taxon>
        <taxon>Myida</taxon>
        <taxon>Dreissenoidea</taxon>
        <taxon>Dreissenidae</taxon>
        <taxon>Dreissena</taxon>
    </lineage>
</organism>
<feature type="region of interest" description="Disordered" evidence="1">
    <location>
        <begin position="341"/>
        <end position="414"/>
    </location>
</feature>
<dbReference type="EMBL" id="JAIWYP010000004">
    <property type="protein sequence ID" value="KAH3831544.1"/>
    <property type="molecule type" value="Genomic_DNA"/>
</dbReference>
<proteinExistence type="predicted"/>
<accession>A0A9D4K1Y1</accession>
<dbReference type="AlphaFoldDB" id="A0A9D4K1Y1"/>
<reference evidence="2" key="2">
    <citation type="submission" date="2020-11" db="EMBL/GenBank/DDBJ databases">
        <authorList>
            <person name="McCartney M.A."/>
            <person name="Auch B."/>
            <person name="Kono T."/>
            <person name="Mallez S."/>
            <person name="Becker A."/>
            <person name="Gohl D.M."/>
            <person name="Silverstein K.A.T."/>
            <person name="Koren S."/>
            <person name="Bechman K.B."/>
            <person name="Herman A."/>
            <person name="Abrahante J.E."/>
            <person name="Garbe J."/>
        </authorList>
    </citation>
    <scope>NUCLEOTIDE SEQUENCE</scope>
    <source>
        <strain evidence="2">Duluth1</strain>
        <tissue evidence="2">Whole animal</tissue>
    </source>
</reference>
<feature type="compositionally biased region" description="Basic and acidic residues" evidence="1">
    <location>
        <begin position="285"/>
        <end position="301"/>
    </location>
</feature>
<name>A0A9D4K1Y1_DREPO</name>
<dbReference type="Proteomes" id="UP000828390">
    <property type="component" value="Unassembled WGS sequence"/>
</dbReference>
<evidence type="ECO:0000313" key="3">
    <source>
        <dbReference type="Proteomes" id="UP000828390"/>
    </source>
</evidence>
<feature type="region of interest" description="Disordered" evidence="1">
    <location>
        <begin position="231"/>
        <end position="322"/>
    </location>
</feature>
<feature type="region of interest" description="Disordered" evidence="1">
    <location>
        <begin position="30"/>
        <end position="151"/>
    </location>
</feature>
<feature type="compositionally biased region" description="Basic and acidic residues" evidence="1">
    <location>
        <begin position="231"/>
        <end position="259"/>
    </location>
</feature>
<feature type="compositionally biased region" description="Basic and acidic residues" evidence="1">
    <location>
        <begin position="466"/>
        <end position="495"/>
    </location>
</feature>
<feature type="compositionally biased region" description="Basic and acidic residues" evidence="1">
    <location>
        <begin position="92"/>
        <end position="124"/>
    </location>
</feature>
<gene>
    <name evidence="2" type="ORF">DPMN_104814</name>
</gene>
<feature type="compositionally biased region" description="Polar residues" evidence="1">
    <location>
        <begin position="385"/>
        <end position="405"/>
    </location>
</feature>
<keyword evidence="3" id="KW-1185">Reference proteome</keyword>
<feature type="region of interest" description="Disordered" evidence="1">
    <location>
        <begin position="434"/>
        <end position="560"/>
    </location>
</feature>
<sequence length="560" mass="66649">MAALALDHGREPEVARFIDTYKYDQEVSSKRNKFGGGTSLPLNSDGYEDKQRALREERHADWLRQQEKPSDPVYYRVGTPEQGFPNIGGYENQRHEQNLVRQKEYNEHLKKQREAERQKFEARRHSPQRAPQPPGAPQVDYDRNSEVAKSEDRKAYQDYMGKYQYSQSAPVKPPINYEENRKVLNEERKREYNELIEKKAKEERYWAMRGRPVTPPGGLNIGNYDRQLKETAPQKKKEYKEMLDQQQREHMYLRARQEPEVSVMDRSGPPAQYVPTKPPPGPGYRPREENEERRRQEEARHNTGKPAEVVRNPYYSSDDYETWRRKEQQKLGDEYKEFLKEKSQEHRNREWNFDQGGVLELRGDDAVQSKQRELRAERQKDYENYKNQTRSKQNRSWPEPSSDQPLITRGAYDGLKSLYDEERRKDLRIALERKREQKIMNPQRRHDFVDTASGPFNGLFQGLGEHGTDKETLNQQRRQEYNDKLDQQFGKDKPSGRPNWVKEPLPNNVDRGRSPQRVPPPTDQYSKLLEEKRREEASRRRYDDPEFQGRLPNSRERYGY</sequence>